<proteinExistence type="predicted"/>
<reference evidence="1 2" key="1">
    <citation type="submission" date="2018-06" db="EMBL/GenBank/DDBJ databases">
        <authorList>
            <consortium name="Pathogen Informatics"/>
            <person name="Doyle S."/>
        </authorList>
    </citation>
    <scope>NUCLEOTIDE SEQUENCE [LARGE SCALE GENOMIC DNA]</scope>
    <source>
        <strain evidence="1 2">NCTC13159</strain>
    </source>
</reference>
<evidence type="ECO:0000313" key="2">
    <source>
        <dbReference type="Proteomes" id="UP000254589"/>
    </source>
</evidence>
<sequence>MPPPAKIARESRNAVIVKEIHAQIDAQKKAHGEHGGKKWFENEGRCPGLAKKYDIKVDILRSCFNRRGELRAPGEAMVNGASKNEITIDILLRCDLLREEKMWPKGGLKAVADMFNVRSDGLGNYFLNGGTRTVPRGEARLKHVRSVIPVGPEEVQWLAQLKSHSQVG</sequence>
<protein>
    <submittedName>
        <fullName evidence="1">Uncharacterized protein</fullName>
    </submittedName>
</protein>
<name>A0AAJ5D1S8_PANPU</name>
<accession>A0AAJ5D1S8</accession>
<dbReference type="EMBL" id="UGSJ01000001">
    <property type="protein sequence ID" value="SUA92014.1"/>
    <property type="molecule type" value="Genomic_DNA"/>
</dbReference>
<comment type="caution">
    <text evidence="1">The sequence shown here is derived from an EMBL/GenBank/DDBJ whole genome shotgun (WGS) entry which is preliminary data.</text>
</comment>
<gene>
    <name evidence="1" type="ORF">NCTC13159_03535</name>
</gene>
<dbReference type="AlphaFoldDB" id="A0AAJ5D1S8"/>
<evidence type="ECO:0000313" key="1">
    <source>
        <dbReference type="EMBL" id="SUA92014.1"/>
    </source>
</evidence>
<dbReference type="RefSeq" id="WP_218919077.1">
    <property type="nucleotide sequence ID" value="NZ_CP010310.2"/>
</dbReference>
<dbReference type="Proteomes" id="UP000254589">
    <property type="component" value="Unassembled WGS sequence"/>
</dbReference>
<organism evidence="1 2">
    <name type="scientific">Pandoraea pulmonicola</name>
    <dbReference type="NCBI Taxonomy" id="93221"/>
    <lineage>
        <taxon>Bacteria</taxon>
        <taxon>Pseudomonadati</taxon>
        <taxon>Pseudomonadota</taxon>
        <taxon>Betaproteobacteria</taxon>
        <taxon>Burkholderiales</taxon>
        <taxon>Burkholderiaceae</taxon>
        <taxon>Pandoraea</taxon>
    </lineage>
</organism>